<accession>A0AAD6GXC3</accession>
<reference evidence="1" key="2">
    <citation type="submission" date="2023-01" db="EMBL/GenBank/DDBJ databases">
        <authorList>
            <person name="Petersen C."/>
        </authorList>
    </citation>
    <scope>NUCLEOTIDE SEQUENCE</scope>
    <source>
        <strain evidence="1">IBT 12815</strain>
    </source>
</reference>
<gene>
    <name evidence="1" type="ORF">N7537_009629</name>
</gene>
<sequence>MAPVELEQFQAWKSEPSQGQEVWHVLRQQCGVAGGSDLVSDDIHGIGAPFVRESAVIEKKTLSKYCSVRSAWCSDPPENE</sequence>
<comment type="caution">
    <text evidence="1">The sequence shown here is derived from an EMBL/GenBank/DDBJ whole genome shotgun (WGS) entry which is preliminary data.</text>
</comment>
<keyword evidence="2" id="KW-1185">Reference proteome</keyword>
<dbReference type="RefSeq" id="XP_056749351.1">
    <property type="nucleotide sequence ID" value="XM_056900683.1"/>
</dbReference>
<dbReference type="EMBL" id="JAQJAE010000005">
    <property type="protein sequence ID" value="KAJ5592725.1"/>
    <property type="molecule type" value="Genomic_DNA"/>
</dbReference>
<name>A0AAD6GXC3_9EURO</name>
<evidence type="ECO:0000313" key="1">
    <source>
        <dbReference type="EMBL" id="KAJ5592725.1"/>
    </source>
</evidence>
<evidence type="ECO:0000313" key="2">
    <source>
        <dbReference type="Proteomes" id="UP001213799"/>
    </source>
</evidence>
<dbReference type="GeneID" id="81590925"/>
<proteinExistence type="predicted"/>
<dbReference type="Proteomes" id="UP001213799">
    <property type="component" value="Unassembled WGS sequence"/>
</dbReference>
<organism evidence="1 2">
    <name type="scientific">Penicillium hordei</name>
    <dbReference type="NCBI Taxonomy" id="40994"/>
    <lineage>
        <taxon>Eukaryota</taxon>
        <taxon>Fungi</taxon>
        <taxon>Dikarya</taxon>
        <taxon>Ascomycota</taxon>
        <taxon>Pezizomycotina</taxon>
        <taxon>Eurotiomycetes</taxon>
        <taxon>Eurotiomycetidae</taxon>
        <taxon>Eurotiales</taxon>
        <taxon>Aspergillaceae</taxon>
        <taxon>Penicillium</taxon>
    </lineage>
</organism>
<dbReference type="AlphaFoldDB" id="A0AAD6GXC3"/>
<protein>
    <submittedName>
        <fullName evidence="1">Uncharacterized protein</fullName>
    </submittedName>
</protein>
<reference evidence="1" key="1">
    <citation type="journal article" date="2023" name="IMA Fungus">
        <title>Comparative genomic study of the Penicillium genus elucidates a diverse pangenome and 15 lateral gene transfer events.</title>
        <authorList>
            <person name="Petersen C."/>
            <person name="Sorensen T."/>
            <person name="Nielsen M.R."/>
            <person name="Sondergaard T.E."/>
            <person name="Sorensen J.L."/>
            <person name="Fitzpatrick D.A."/>
            <person name="Frisvad J.C."/>
            <person name="Nielsen K.L."/>
        </authorList>
    </citation>
    <scope>NUCLEOTIDE SEQUENCE</scope>
    <source>
        <strain evidence="1">IBT 12815</strain>
    </source>
</reference>